<proteinExistence type="predicted"/>
<dbReference type="PANTHER" id="PTHR10173">
    <property type="entry name" value="METHIONINE SULFOXIDE REDUCTASE"/>
    <property type="match status" value="1"/>
</dbReference>
<dbReference type="GO" id="GO:0030091">
    <property type="term" value="P:protein repair"/>
    <property type="evidence" value="ECO:0007669"/>
    <property type="project" value="InterPro"/>
</dbReference>
<dbReference type="InterPro" id="IPR011057">
    <property type="entry name" value="Mss4-like_sf"/>
</dbReference>
<keyword evidence="6" id="KW-1185">Reference proteome</keyword>
<dbReference type="KEGG" id="htx:EKK97_17115"/>
<dbReference type="PROSITE" id="PS51790">
    <property type="entry name" value="MSRB"/>
    <property type="match status" value="1"/>
</dbReference>
<dbReference type="NCBIfam" id="TIGR00357">
    <property type="entry name" value="peptide-methionine (R)-S-oxide reductase MsrB"/>
    <property type="match status" value="1"/>
</dbReference>
<evidence type="ECO:0000259" key="4">
    <source>
        <dbReference type="PROSITE" id="PS51790"/>
    </source>
</evidence>
<dbReference type="GO" id="GO:0005737">
    <property type="term" value="C:cytoplasm"/>
    <property type="evidence" value="ECO:0007669"/>
    <property type="project" value="TreeGrafter"/>
</dbReference>
<keyword evidence="2 5" id="KW-0560">Oxidoreductase</keyword>
<dbReference type="Gene3D" id="2.170.150.20">
    <property type="entry name" value="Peptide methionine sulfoxide reductase"/>
    <property type="match status" value="1"/>
</dbReference>
<name>A0A6I6ST58_9GAMM</name>
<evidence type="ECO:0000313" key="6">
    <source>
        <dbReference type="Proteomes" id="UP000464013"/>
    </source>
</evidence>
<dbReference type="GO" id="GO:0033743">
    <property type="term" value="F:peptide-methionine (R)-S-oxide reductase activity"/>
    <property type="evidence" value="ECO:0007669"/>
    <property type="project" value="UniProtKB-EC"/>
</dbReference>
<dbReference type="GO" id="GO:0006979">
    <property type="term" value="P:response to oxidative stress"/>
    <property type="evidence" value="ECO:0007669"/>
    <property type="project" value="InterPro"/>
</dbReference>
<organism evidence="5 6">
    <name type="scientific">Billgrantia tianxiuensis</name>
    <dbReference type="NCBI Taxonomy" id="2497861"/>
    <lineage>
        <taxon>Bacteria</taxon>
        <taxon>Pseudomonadati</taxon>
        <taxon>Pseudomonadota</taxon>
        <taxon>Gammaproteobacteria</taxon>
        <taxon>Oceanospirillales</taxon>
        <taxon>Halomonadaceae</taxon>
        <taxon>Billgrantia</taxon>
    </lineage>
</organism>
<sequence length="171" mass="18912">MGGSNETTSFPGAAGVGGAAGLVPGLGWGFPRLSLEAAPGLERLELSRDEWRERLTPEQFEILRDHGTEPPFSSPLDKEWREGEYRCAGCDLLLFESTMKYDSGTGWPSFFEHVEGHLLSQLDFSLLWPRREYHCARCGGHQGHVFSDGPEPTGLRWCNNGLALTFVPTTT</sequence>
<dbReference type="SUPFAM" id="SSF51316">
    <property type="entry name" value="Mss4-like"/>
    <property type="match status" value="1"/>
</dbReference>
<dbReference type="PANTHER" id="PTHR10173:SF57">
    <property type="entry name" value="PEPTIDE-METHIONINE (R)-S-OXIDE REDUCTASE"/>
    <property type="match status" value="1"/>
</dbReference>
<gene>
    <name evidence="5" type="primary">msrB</name>
    <name evidence="5" type="ORF">EKK97_17115</name>
</gene>
<accession>A0A6I6ST58</accession>
<protein>
    <recommendedName>
        <fullName evidence="1">peptide-methionine (R)-S-oxide reductase</fullName>
        <ecNumber evidence="1">1.8.4.12</ecNumber>
    </recommendedName>
</protein>
<evidence type="ECO:0000256" key="3">
    <source>
        <dbReference type="ARBA" id="ARBA00048488"/>
    </source>
</evidence>
<dbReference type="EMBL" id="CP035042">
    <property type="protein sequence ID" value="QHC50957.1"/>
    <property type="molecule type" value="Genomic_DNA"/>
</dbReference>
<comment type="catalytic activity">
    <reaction evidence="3">
        <text>L-methionyl-[protein] + [thioredoxin]-disulfide + H2O = L-methionyl-(R)-S-oxide-[protein] + [thioredoxin]-dithiol</text>
        <dbReference type="Rhea" id="RHEA:24164"/>
        <dbReference type="Rhea" id="RHEA-COMP:10698"/>
        <dbReference type="Rhea" id="RHEA-COMP:10700"/>
        <dbReference type="Rhea" id="RHEA-COMP:12313"/>
        <dbReference type="Rhea" id="RHEA-COMP:12314"/>
        <dbReference type="ChEBI" id="CHEBI:15377"/>
        <dbReference type="ChEBI" id="CHEBI:16044"/>
        <dbReference type="ChEBI" id="CHEBI:29950"/>
        <dbReference type="ChEBI" id="CHEBI:45764"/>
        <dbReference type="ChEBI" id="CHEBI:50058"/>
        <dbReference type="EC" id="1.8.4.12"/>
    </reaction>
</comment>
<evidence type="ECO:0000256" key="1">
    <source>
        <dbReference type="ARBA" id="ARBA00012499"/>
    </source>
</evidence>
<dbReference type="AlphaFoldDB" id="A0A6I6ST58"/>
<dbReference type="InterPro" id="IPR002579">
    <property type="entry name" value="Met_Sox_Rdtase_MsrB_dom"/>
</dbReference>
<evidence type="ECO:0000256" key="2">
    <source>
        <dbReference type="ARBA" id="ARBA00023002"/>
    </source>
</evidence>
<dbReference type="OrthoDB" id="9785497at2"/>
<evidence type="ECO:0000313" key="5">
    <source>
        <dbReference type="EMBL" id="QHC50957.1"/>
    </source>
</evidence>
<dbReference type="Proteomes" id="UP000464013">
    <property type="component" value="Chromosome"/>
</dbReference>
<dbReference type="Pfam" id="PF01641">
    <property type="entry name" value="SelR"/>
    <property type="match status" value="1"/>
</dbReference>
<dbReference type="EC" id="1.8.4.12" evidence="1"/>
<dbReference type="InterPro" id="IPR028427">
    <property type="entry name" value="Met_Sox_Rdtase_MsrB"/>
</dbReference>
<reference evidence="5 6" key="1">
    <citation type="submission" date="2019-01" db="EMBL/GenBank/DDBJ databases">
        <title>Complete genome of a denitifying bacterium Halomons sp. BC-M4-5.</title>
        <authorList>
            <person name="Wang L."/>
            <person name="Shao Z."/>
        </authorList>
    </citation>
    <scope>NUCLEOTIDE SEQUENCE [LARGE SCALE GENOMIC DNA]</scope>
    <source>
        <strain evidence="5 6">BC-M4-5</strain>
    </source>
</reference>
<feature type="domain" description="MsrB" evidence="4">
    <location>
        <begin position="48"/>
        <end position="169"/>
    </location>
</feature>